<dbReference type="Proteomes" id="UP000821865">
    <property type="component" value="Chromosome 5"/>
</dbReference>
<proteinExistence type="predicted"/>
<dbReference type="EMBL" id="CM023474">
    <property type="protein sequence ID" value="KAH7948808.1"/>
    <property type="molecule type" value="Genomic_DNA"/>
</dbReference>
<accession>A0ACB8CP28</accession>
<comment type="caution">
    <text evidence="1">The sequence shown here is derived from an EMBL/GenBank/DDBJ whole genome shotgun (WGS) entry which is preliminary data.</text>
</comment>
<reference evidence="1" key="1">
    <citation type="submission" date="2020-05" db="EMBL/GenBank/DDBJ databases">
        <title>Large-scale comparative analyses of tick genomes elucidate their genetic diversity and vector capacities.</title>
        <authorList>
            <person name="Jia N."/>
            <person name="Wang J."/>
            <person name="Shi W."/>
            <person name="Du L."/>
            <person name="Sun Y."/>
            <person name="Zhan W."/>
            <person name="Jiang J."/>
            <person name="Wang Q."/>
            <person name="Zhang B."/>
            <person name="Ji P."/>
            <person name="Sakyi L.B."/>
            <person name="Cui X."/>
            <person name="Yuan T."/>
            <person name="Jiang B."/>
            <person name="Yang W."/>
            <person name="Lam T.T.-Y."/>
            <person name="Chang Q."/>
            <person name="Ding S."/>
            <person name="Wang X."/>
            <person name="Zhu J."/>
            <person name="Ruan X."/>
            <person name="Zhao L."/>
            <person name="Wei J."/>
            <person name="Que T."/>
            <person name="Du C."/>
            <person name="Cheng J."/>
            <person name="Dai P."/>
            <person name="Han X."/>
            <person name="Huang E."/>
            <person name="Gao Y."/>
            <person name="Liu J."/>
            <person name="Shao H."/>
            <person name="Ye R."/>
            <person name="Li L."/>
            <person name="Wei W."/>
            <person name="Wang X."/>
            <person name="Wang C."/>
            <person name="Yang T."/>
            <person name="Huo Q."/>
            <person name="Li W."/>
            <person name="Guo W."/>
            <person name="Chen H."/>
            <person name="Zhou L."/>
            <person name="Ni X."/>
            <person name="Tian J."/>
            <person name="Zhou Y."/>
            <person name="Sheng Y."/>
            <person name="Liu T."/>
            <person name="Pan Y."/>
            <person name="Xia L."/>
            <person name="Li J."/>
            <person name="Zhao F."/>
            <person name="Cao W."/>
        </authorList>
    </citation>
    <scope>NUCLEOTIDE SEQUENCE</scope>
    <source>
        <strain evidence="1">Dsil-2018</strain>
    </source>
</reference>
<protein>
    <submittedName>
        <fullName evidence="1">Uncharacterized protein</fullName>
    </submittedName>
</protein>
<keyword evidence="2" id="KW-1185">Reference proteome</keyword>
<organism evidence="1 2">
    <name type="scientific">Dermacentor silvarum</name>
    <name type="common">Tick</name>
    <dbReference type="NCBI Taxonomy" id="543639"/>
    <lineage>
        <taxon>Eukaryota</taxon>
        <taxon>Metazoa</taxon>
        <taxon>Ecdysozoa</taxon>
        <taxon>Arthropoda</taxon>
        <taxon>Chelicerata</taxon>
        <taxon>Arachnida</taxon>
        <taxon>Acari</taxon>
        <taxon>Parasitiformes</taxon>
        <taxon>Ixodida</taxon>
        <taxon>Ixodoidea</taxon>
        <taxon>Ixodidae</taxon>
        <taxon>Rhipicephalinae</taxon>
        <taxon>Dermacentor</taxon>
    </lineage>
</organism>
<evidence type="ECO:0000313" key="1">
    <source>
        <dbReference type="EMBL" id="KAH7948808.1"/>
    </source>
</evidence>
<sequence length="576" mass="65102">MLDEVNPDKIITPLDTLAELFSFKRPPLCAVQPLRNIKRGRPEDPKTLLRHDLMGGYQEDRFIHGCAKPMSYQFHHWQVIDSFVYYSHHMVTIPPPGWISAAHRHGVKVLGTFIIESDEGTEVLDTIRRDNLLSKVASQLALIAALSRFDGWFIDIESEMEKCHVGFLKELLLAITTETHRSVPESLVIWYDSVVHDGTLDWQNELNERNCDFFNLCDGIFLNSHWTEDMLQQSASFAGDRKSDVYVGIDVYARNTSYRAGFNTYEAIETVRKLGLSAAIFGAGWTYEAQDKRRFIPNQCRLWSFPDHCCPEWRLRTPPISTTFCQGFGDSLYKEGQVVSRQPWFDLSKQQLQPRDQNTWLYKGCGSAHIYTEDAYNGGGCLRLRFLPDPEQPEAVPYFRLFGCDFPLGRLTVSYTFKQQKPCSTMENDIVLVLKARTAAGEREELLLGVTVTMPNEECYAVVHDMSLSSPNNSPDVSGNSWITRKYNIEDLRTSDYAILEEIGFSFVSPQANICLLGELVVDRPEKKSSDQAAATSNNGNEASDDSGPDAAMCSDGDDSEEPEKQPLQAEDSTTS</sequence>
<evidence type="ECO:0000313" key="2">
    <source>
        <dbReference type="Proteomes" id="UP000821865"/>
    </source>
</evidence>
<gene>
    <name evidence="1" type="ORF">HPB49_002502</name>
</gene>
<name>A0ACB8CP28_DERSI</name>